<feature type="binding site" evidence="2">
    <location>
        <position position="48"/>
    </location>
    <ligand>
        <name>Fe cation</name>
        <dbReference type="ChEBI" id="CHEBI:24875"/>
        <label>2</label>
    </ligand>
</feature>
<dbReference type="PANTHER" id="PTHR36303">
    <property type="entry name" value="2',3'-CYCLIC-NUCLEOTIDE 2'-PHOSPHODIESTERASE"/>
    <property type="match status" value="1"/>
</dbReference>
<feature type="binding site" evidence="2">
    <location>
        <position position="76"/>
    </location>
    <ligand>
        <name>Fe cation</name>
        <dbReference type="ChEBI" id="CHEBI:24875"/>
        <label>2</label>
    </ligand>
</feature>
<reference evidence="3 4" key="1">
    <citation type="submission" date="2020-05" db="EMBL/GenBank/DDBJ databases">
        <title>Novel Mycoplasma species detected in Mirounga angustirostris (northern elephant seal) from the USA.</title>
        <authorList>
            <person name="Volokhov D.V."/>
        </authorList>
    </citation>
    <scope>NUCLEOTIDE SEQUENCE [LARGE SCALE GENOMIC DNA]</scope>
    <source>
        <strain evidence="3 4">Mirounga ES2806-NAS</strain>
    </source>
</reference>
<evidence type="ECO:0000313" key="3">
    <source>
        <dbReference type="EMBL" id="QJR43956.1"/>
    </source>
</evidence>
<feature type="binding site" evidence="2">
    <location>
        <position position="164"/>
    </location>
    <ligand>
        <name>Fe cation</name>
        <dbReference type="ChEBI" id="CHEBI:24875"/>
        <label>2</label>
    </ligand>
</feature>
<feature type="binding site" evidence="2">
    <location>
        <position position="189"/>
    </location>
    <ligand>
        <name>Fe cation</name>
        <dbReference type="ChEBI" id="CHEBI:24875"/>
        <label>2</label>
    </ligand>
</feature>
<feature type="binding site" evidence="2">
    <location>
        <position position="49"/>
    </location>
    <ligand>
        <name>Fe cation</name>
        <dbReference type="ChEBI" id="CHEBI:24875"/>
        <label>1</label>
    </ligand>
</feature>
<feature type="binding site" evidence="2">
    <location>
        <position position="17"/>
    </location>
    <ligand>
        <name>Fe cation</name>
        <dbReference type="ChEBI" id="CHEBI:24875"/>
        <label>1</label>
    </ligand>
</feature>
<name>A0A6M4JD38_9MOLU</name>
<dbReference type="RefSeq" id="WP_171112519.1">
    <property type="nucleotide sequence ID" value="NZ_CP053097.1"/>
</dbReference>
<feature type="binding site" evidence="2">
    <location>
        <position position="191"/>
    </location>
    <ligand>
        <name>Fe cation</name>
        <dbReference type="ChEBI" id="CHEBI:24875"/>
        <label>1</label>
    </ligand>
</feature>
<dbReference type="Gene3D" id="3.60.21.10">
    <property type="match status" value="1"/>
</dbReference>
<proteinExistence type="predicted"/>
<dbReference type="InterPro" id="IPR005235">
    <property type="entry name" value="YmdB-like"/>
</dbReference>
<dbReference type="GO" id="GO:0004113">
    <property type="term" value="F:2',3'-cyclic-nucleotide 3'-phosphodiesterase activity"/>
    <property type="evidence" value="ECO:0007669"/>
    <property type="project" value="TreeGrafter"/>
</dbReference>
<evidence type="ECO:0000256" key="2">
    <source>
        <dbReference type="PIRSR" id="PIRSR004789-51"/>
    </source>
</evidence>
<dbReference type="Proteomes" id="UP000502118">
    <property type="component" value="Chromosome"/>
</dbReference>
<dbReference type="AlphaFoldDB" id="A0A6M4JD38"/>
<dbReference type="EMBL" id="CP053097">
    <property type="protein sequence ID" value="QJR43956.1"/>
    <property type="molecule type" value="Genomic_DNA"/>
</dbReference>
<evidence type="ECO:0000313" key="4">
    <source>
        <dbReference type="Proteomes" id="UP000502118"/>
    </source>
</evidence>
<dbReference type="SUPFAM" id="SSF56300">
    <property type="entry name" value="Metallo-dependent phosphatases"/>
    <property type="match status" value="1"/>
</dbReference>
<dbReference type="GO" id="GO:0046872">
    <property type="term" value="F:metal ion binding"/>
    <property type="evidence" value="ECO:0007669"/>
    <property type="project" value="UniProtKB-KW"/>
</dbReference>
<feature type="active site" description="Proton donor" evidence="1">
    <location>
        <position position="77"/>
    </location>
</feature>
<dbReference type="PANTHER" id="PTHR36303:SF1">
    <property type="entry name" value="2',3'-CYCLIC-NUCLEOTIDE 2'-PHOSPHODIESTERASE"/>
    <property type="match status" value="1"/>
</dbReference>
<keyword evidence="4" id="KW-1185">Reference proteome</keyword>
<keyword evidence="2" id="KW-0479">Metal-binding</keyword>
<organism evidence="3 4">
    <name type="scientific">Mycoplasma miroungirhinis</name>
    <dbReference type="NCBI Taxonomy" id="754516"/>
    <lineage>
        <taxon>Bacteria</taxon>
        <taxon>Bacillati</taxon>
        <taxon>Mycoplasmatota</taxon>
        <taxon>Mollicutes</taxon>
        <taxon>Mycoplasmataceae</taxon>
        <taxon>Mycoplasma</taxon>
    </lineage>
</organism>
<dbReference type="Pfam" id="PF13277">
    <property type="entry name" value="YmdB"/>
    <property type="match status" value="1"/>
</dbReference>
<dbReference type="PIRSF" id="PIRSF004789">
    <property type="entry name" value="DR1281"/>
    <property type="match status" value="1"/>
</dbReference>
<gene>
    <name evidence="3" type="ORF">HLA92_00640</name>
</gene>
<sequence>MYVKNSDNEINIVFFGDIFGDPGINVVKKYIDKIKVEYKPDFLIAQAENVSGRKGFRPEEYQKLKEIGIDAFTLGNHVWAEESIINIIDNDDVIRPANIKNTYPGSGYREFKVKNFTIGIVSMMGIQFNILLNPWNEESADDFFNKIDDILKNHQPDFLIIDFHGETTSEKNVFSLYCDGKVSAVLGTHTHVQTNDARILPNGTYYCTDVGMCGPHNSAIGANYKEVYEKMRYGLRAKFQTSPNSCQINAIYFKLTKDKTKQEIKLINIIE</sequence>
<protein>
    <submittedName>
        <fullName evidence="3">YmdB family metallophosphoesterase</fullName>
    </submittedName>
</protein>
<accession>A0A6M4JD38</accession>
<evidence type="ECO:0000256" key="1">
    <source>
        <dbReference type="PIRSR" id="PIRSR004789-50"/>
    </source>
</evidence>
<dbReference type="InterPro" id="IPR029052">
    <property type="entry name" value="Metallo-depent_PP-like"/>
</dbReference>
<dbReference type="KEGG" id="mmio:HLA92_00640"/>
<feature type="binding site" evidence="2">
    <location>
        <position position="48"/>
    </location>
    <ligand>
        <name>Fe cation</name>
        <dbReference type="ChEBI" id="CHEBI:24875"/>
        <label>1</label>
    </ligand>
</feature>